<dbReference type="InterPro" id="IPR003735">
    <property type="entry name" value="Metal_Tscrpt_repr"/>
</dbReference>
<comment type="caution">
    <text evidence="1">The sequence shown here is derived from an EMBL/GenBank/DDBJ whole genome shotgun (WGS) entry which is preliminary data.</text>
</comment>
<evidence type="ECO:0008006" key="2">
    <source>
        <dbReference type="Google" id="ProtNLM"/>
    </source>
</evidence>
<organism evidence="1">
    <name type="scientific">bioreactor metagenome</name>
    <dbReference type="NCBI Taxonomy" id="1076179"/>
    <lineage>
        <taxon>unclassified sequences</taxon>
        <taxon>metagenomes</taxon>
        <taxon>ecological metagenomes</taxon>
    </lineage>
</organism>
<dbReference type="Gene3D" id="1.20.58.1000">
    <property type="entry name" value="Metal-sensitive repressor, helix protomer"/>
    <property type="match status" value="1"/>
</dbReference>
<reference evidence="1" key="1">
    <citation type="submission" date="2019-08" db="EMBL/GenBank/DDBJ databases">
        <authorList>
            <person name="Kucharzyk K."/>
            <person name="Murdoch R.W."/>
            <person name="Higgins S."/>
            <person name="Loffler F."/>
        </authorList>
    </citation>
    <scope>NUCLEOTIDE SEQUENCE</scope>
</reference>
<dbReference type="GO" id="GO:0003677">
    <property type="term" value="F:DNA binding"/>
    <property type="evidence" value="ECO:0007669"/>
    <property type="project" value="InterPro"/>
</dbReference>
<gene>
    <name evidence="1" type="ORF">SDC9_20795</name>
</gene>
<dbReference type="CDD" id="cd10148">
    <property type="entry name" value="CsoR-like_DUF156"/>
    <property type="match status" value="1"/>
</dbReference>
<dbReference type="GO" id="GO:0006355">
    <property type="term" value="P:regulation of DNA-templated transcription"/>
    <property type="evidence" value="ECO:0007669"/>
    <property type="project" value="InterPro"/>
</dbReference>
<dbReference type="PANTHER" id="PTHR33677">
    <property type="entry name" value="TRANSCRIPTIONAL REPRESSOR FRMR-RELATED"/>
    <property type="match status" value="1"/>
</dbReference>
<dbReference type="Pfam" id="PF02583">
    <property type="entry name" value="Trns_repr_metal"/>
    <property type="match status" value="1"/>
</dbReference>
<protein>
    <recommendedName>
        <fullName evidence="2">Transcriptional repressor FrmR</fullName>
    </recommendedName>
</protein>
<accession>A0A644U7Q5</accession>
<name>A0A644U7Q5_9ZZZZ</name>
<dbReference type="EMBL" id="VSSQ01000084">
    <property type="protein sequence ID" value="MPL74976.1"/>
    <property type="molecule type" value="Genomic_DNA"/>
</dbReference>
<dbReference type="InterPro" id="IPR038390">
    <property type="entry name" value="Metal_Tscrpt_repr_sf"/>
</dbReference>
<dbReference type="GO" id="GO:0046872">
    <property type="term" value="F:metal ion binding"/>
    <property type="evidence" value="ECO:0007669"/>
    <property type="project" value="InterPro"/>
</dbReference>
<dbReference type="AlphaFoldDB" id="A0A644U7Q5"/>
<proteinExistence type="predicted"/>
<sequence>MNKNYEKEKLLRRIRIIRGQLSAIERMIEEEKTPQEILPQLTAVRSAIHHVSVLETQHYVQNEIDKSIEQGGEQNEVYEAIEKLLDLNKNALFFAGDLERVKTSDSRIRFR</sequence>
<evidence type="ECO:0000313" key="1">
    <source>
        <dbReference type="EMBL" id="MPL74976.1"/>
    </source>
</evidence>